<dbReference type="EMBL" id="GL890907">
    <property type="protein sequence ID" value="EGJ32702.1"/>
    <property type="molecule type" value="Genomic_DNA"/>
</dbReference>
<gene>
    <name evidence="1" type="ORF">LYNGBM3L_05530</name>
    <name evidence="2" type="ORF">LYNGBM3L_05610</name>
</gene>
<dbReference type="AlphaFoldDB" id="F4XRY3"/>
<dbReference type="HOGENOM" id="CLU_3429837_0_0_3"/>
<organism evidence="1 3">
    <name type="scientific">Moorena producens 3L</name>
    <dbReference type="NCBI Taxonomy" id="489825"/>
    <lineage>
        <taxon>Bacteria</taxon>
        <taxon>Bacillati</taxon>
        <taxon>Cyanobacteriota</taxon>
        <taxon>Cyanophyceae</taxon>
        <taxon>Coleofasciculales</taxon>
        <taxon>Coleofasciculaceae</taxon>
        <taxon>Moorena</taxon>
    </lineage>
</organism>
<keyword evidence="3" id="KW-1185">Reference proteome</keyword>
<evidence type="ECO:0000313" key="3">
    <source>
        <dbReference type="Proteomes" id="UP000003959"/>
    </source>
</evidence>
<protein>
    <submittedName>
        <fullName evidence="1">Uncharacterized protein</fullName>
    </submittedName>
</protein>
<evidence type="ECO:0000313" key="2">
    <source>
        <dbReference type="EMBL" id="EGJ32711.1"/>
    </source>
</evidence>
<dbReference type="Proteomes" id="UP000003959">
    <property type="component" value="Unassembled WGS sequence"/>
</dbReference>
<reference evidence="3" key="1">
    <citation type="journal article" date="2011" name="Proc. Natl. Acad. Sci. U.S.A.">
        <title>Genomic insights into the physiology and ecology of the marine filamentous cyanobacterium Lyngbya majuscula.</title>
        <authorList>
            <person name="Jones A.C."/>
            <person name="Monroe E.A."/>
            <person name="Podell S."/>
            <person name="Hess W.R."/>
            <person name="Klages S."/>
            <person name="Esquenazi E."/>
            <person name="Niessen S."/>
            <person name="Hoover H."/>
            <person name="Rothmann M."/>
            <person name="Lasken R.S."/>
            <person name="Yates J.R.III."/>
            <person name="Reinhardt R."/>
            <person name="Kube M."/>
            <person name="Burkart M.D."/>
            <person name="Allen E.E."/>
            <person name="Dorrestein P.C."/>
            <person name="Gerwick W.H."/>
            <person name="Gerwick L."/>
        </authorList>
    </citation>
    <scope>NUCLEOTIDE SEQUENCE [LARGE SCALE GENOMIC DNA]</scope>
    <source>
        <strain evidence="3">3L</strain>
    </source>
</reference>
<dbReference type="EMBL" id="GL890907">
    <property type="protein sequence ID" value="EGJ32711.1"/>
    <property type="molecule type" value="Genomic_DNA"/>
</dbReference>
<name>F4XRY3_9CYAN</name>
<proteinExistence type="predicted"/>
<reference evidence="1" key="2">
    <citation type="journal article" date="2011" name="Proc. Natl. Acad. Sci. U.S.A.">
        <title>Genomic insights into the physiology and ecology of the marine filamentous cyanobacterium Lyngbya majuscula.</title>
        <authorList>
            <person name="Jones A.C."/>
            <person name="Monroe E.A."/>
            <person name="Podell S."/>
            <person name="Hess W.R."/>
            <person name="Klages S."/>
            <person name="Esquenazi E."/>
            <person name="Niessen S."/>
            <person name="Hoover H."/>
            <person name="Rothmann M."/>
            <person name="Lasken R.S."/>
            <person name="Yates J.R.III."/>
            <person name="Reinhardt R."/>
            <person name="Kube M."/>
            <person name="Burkart M.D."/>
            <person name="Allen E.E."/>
            <person name="Dorrestein P.C."/>
            <person name="Gerwick W.H."/>
            <person name="Gerwick L."/>
        </authorList>
    </citation>
    <scope>NUCLEOTIDE SEQUENCE</scope>
    <source>
        <strain evidence="1">3L</strain>
    </source>
</reference>
<evidence type="ECO:0000313" key="1">
    <source>
        <dbReference type="EMBL" id="EGJ32702.1"/>
    </source>
</evidence>
<accession>F4XRY3</accession>
<sequence>MPTNTEPDKNRRVGIDQED</sequence>